<organism evidence="2 3">
    <name type="scientific">Micromonospora echinofusca</name>
    <dbReference type="NCBI Taxonomy" id="47858"/>
    <lineage>
        <taxon>Bacteria</taxon>
        <taxon>Bacillati</taxon>
        <taxon>Actinomycetota</taxon>
        <taxon>Actinomycetes</taxon>
        <taxon>Micromonosporales</taxon>
        <taxon>Micromonosporaceae</taxon>
        <taxon>Micromonospora</taxon>
    </lineage>
</organism>
<keyword evidence="1" id="KW-0812">Transmembrane</keyword>
<dbReference type="EMBL" id="LT607733">
    <property type="protein sequence ID" value="SCG14667.1"/>
    <property type="molecule type" value="Genomic_DNA"/>
</dbReference>
<accession>A0A1C5G4H8</accession>
<gene>
    <name evidence="2" type="ORF">GA0070610_0876</name>
</gene>
<proteinExistence type="predicted"/>
<dbReference type="RefSeq" id="WP_157747027.1">
    <property type="nucleotide sequence ID" value="NZ_LT607733.1"/>
</dbReference>
<evidence type="ECO:0000313" key="2">
    <source>
        <dbReference type="EMBL" id="SCG14667.1"/>
    </source>
</evidence>
<name>A0A1C5G4H8_MICEH</name>
<protein>
    <submittedName>
        <fullName evidence="2">Uncharacterized protein</fullName>
    </submittedName>
</protein>
<feature type="transmembrane region" description="Helical" evidence="1">
    <location>
        <begin position="38"/>
        <end position="59"/>
    </location>
</feature>
<dbReference type="Proteomes" id="UP000198251">
    <property type="component" value="Chromosome I"/>
</dbReference>
<keyword evidence="3" id="KW-1185">Reference proteome</keyword>
<dbReference type="AlphaFoldDB" id="A0A1C5G4H8"/>
<keyword evidence="1" id="KW-1133">Transmembrane helix</keyword>
<sequence>MDDEIKQALARLAEPVVPRPDPYQRLLVRVRRRRQRRAALTCVTGLMAVAMALPLFGAAGRSTLTGVASSPPPAAGTFQPASWIDKPTVRQLLNSPTRGNLAGDKALIADIERQYRKARAELLVDPALDEVKVLLAHDAPGARVVVVVFLDESHGLLRHGSGQAGASVRELLNKTGTPVEPQPLEPLVFFGRRMPVNGGHIADLTVGLAPAGCLVEASADGRIQPDGSVRRTWQVVSAEGFVVRGAGRAAERWRFTCDGAVRYAGPAGGGLGVIIPTEPGTPVSTAGARGSVDATLAAAAVHDLRRELDHHGLTGGSPEVIWGGRLPAWVAGAPVAALVSSCSADGGCAALLKTEAKAPPRMDSGSPPDYWTATGSPALAVVQVPGKTGGVLVVGPEPAVRVELLDGKGRTIASGRLETGVGAVRVDPRKVTKVKIFDREGRFLRTEATPRLDVNLGERLGEPTVRAW</sequence>
<evidence type="ECO:0000313" key="3">
    <source>
        <dbReference type="Proteomes" id="UP000198251"/>
    </source>
</evidence>
<dbReference type="GeneID" id="95800763"/>
<evidence type="ECO:0000256" key="1">
    <source>
        <dbReference type="SAM" id="Phobius"/>
    </source>
</evidence>
<keyword evidence="1" id="KW-0472">Membrane</keyword>
<reference evidence="2 3" key="1">
    <citation type="submission" date="2016-06" db="EMBL/GenBank/DDBJ databases">
        <authorList>
            <person name="Kjaerup R.B."/>
            <person name="Dalgaard T.S."/>
            <person name="Juul-Madsen H.R."/>
        </authorList>
    </citation>
    <scope>NUCLEOTIDE SEQUENCE [LARGE SCALE GENOMIC DNA]</scope>
    <source>
        <strain evidence="2 3">DSM 43913</strain>
    </source>
</reference>